<organism evidence="1 2">
    <name type="scientific">Taklimakanibacter albus</name>
    <dbReference type="NCBI Taxonomy" id="2800327"/>
    <lineage>
        <taxon>Bacteria</taxon>
        <taxon>Pseudomonadati</taxon>
        <taxon>Pseudomonadota</taxon>
        <taxon>Alphaproteobacteria</taxon>
        <taxon>Hyphomicrobiales</taxon>
        <taxon>Aestuariivirgaceae</taxon>
        <taxon>Taklimakanibacter</taxon>
    </lineage>
</organism>
<evidence type="ECO:0000313" key="1">
    <source>
        <dbReference type="EMBL" id="MBK1869000.1"/>
    </source>
</evidence>
<dbReference type="Proteomes" id="UP000616151">
    <property type="component" value="Unassembled WGS sequence"/>
</dbReference>
<keyword evidence="1" id="KW-0067">ATP-binding</keyword>
<sequence>MASIDIKNVRKDFGPVSVLKGVDLAIASGEFAVLVGPSGCGKSTLLRLIAGLEDASSGEIHIGGRRVDDLPPRDRDIAMVFQSYALYPHMNVRDNMGYSLRLKRTPQARIAEIVGRAGAKLGLEALGERKPRELSGGQRQRVAMGRAIVRNPKAFLFDEPLSNLDARMREQMRFEIRKLHRDLGATSVYVTHDQIEAMTMADRIVAMNAGIIQQVGTPLELYDDPANVFVAGFIGSPAMNFLTGEARRGETGVALSVGGKAFCTLPQAVAVPEDGRVTIGIRPERIRIGVGAGQAVEAAADLVETTGAASVVHVDLAGQAMKIFTTERLQLSQGQRIPLAIEAKDVCLFDPAGGGRLR</sequence>
<dbReference type="EMBL" id="JAENHL010000007">
    <property type="protein sequence ID" value="MBK1869000.1"/>
    <property type="molecule type" value="Genomic_DNA"/>
</dbReference>
<reference evidence="1" key="1">
    <citation type="submission" date="2021-01" db="EMBL/GenBank/DDBJ databases">
        <authorList>
            <person name="Sun Q."/>
        </authorList>
    </citation>
    <scope>NUCLEOTIDE SEQUENCE</scope>
    <source>
        <strain evidence="1">YIM B02566</strain>
    </source>
</reference>
<proteinExistence type="predicted"/>
<name>A0ACC5R8L1_9HYPH</name>
<evidence type="ECO:0000313" key="2">
    <source>
        <dbReference type="Proteomes" id="UP000616151"/>
    </source>
</evidence>
<gene>
    <name evidence="1" type="primary">ugpC</name>
    <name evidence="1" type="ORF">JHL16_21755</name>
</gene>
<comment type="caution">
    <text evidence="1">The sequence shown here is derived from an EMBL/GenBank/DDBJ whole genome shotgun (WGS) entry which is preliminary data.</text>
</comment>
<keyword evidence="2" id="KW-1185">Reference proteome</keyword>
<accession>A0ACC5R8L1</accession>
<protein>
    <submittedName>
        <fullName evidence="1">Sn-glycerol-3-phosphate ABC transporter ATP-binding protein UgpC</fullName>
    </submittedName>
</protein>
<keyword evidence="1" id="KW-0547">Nucleotide-binding</keyword>